<evidence type="ECO:0000313" key="8">
    <source>
        <dbReference type="Proteomes" id="UP000637980"/>
    </source>
</evidence>
<dbReference type="PANTHER" id="PTHR43774">
    <property type="entry name" value="PEPTIDE METHIONINE SULFOXIDE REDUCTASE"/>
    <property type="match status" value="1"/>
</dbReference>
<dbReference type="InterPro" id="IPR036509">
    <property type="entry name" value="Met_Sox_Rdtase_MsrA_sf"/>
</dbReference>
<keyword evidence="5" id="KW-0732">Signal</keyword>
<reference evidence="8" key="1">
    <citation type="journal article" date="2019" name="Int. J. Syst. Evol. Microbiol.">
        <title>The Global Catalogue of Microorganisms (GCM) 10K type strain sequencing project: providing services to taxonomists for standard genome sequencing and annotation.</title>
        <authorList>
            <consortium name="The Broad Institute Genomics Platform"/>
            <consortium name="The Broad Institute Genome Sequencing Center for Infectious Disease"/>
            <person name="Wu L."/>
            <person name="Ma J."/>
        </authorList>
    </citation>
    <scope>NUCLEOTIDE SEQUENCE [LARGE SCALE GENOMIC DNA]</scope>
    <source>
        <strain evidence="8">KCTC 12861</strain>
    </source>
</reference>
<evidence type="ECO:0000313" key="7">
    <source>
        <dbReference type="EMBL" id="GHB22437.1"/>
    </source>
</evidence>
<dbReference type="Pfam" id="PF01625">
    <property type="entry name" value="PMSR"/>
    <property type="match status" value="1"/>
</dbReference>
<keyword evidence="8" id="KW-1185">Reference proteome</keyword>
<dbReference type="PANTHER" id="PTHR43774:SF1">
    <property type="entry name" value="PEPTIDE METHIONINE SULFOXIDE REDUCTASE MSRA 2"/>
    <property type="match status" value="1"/>
</dbReference>
<dbReference type="NCBIfam" id="TIGR00401">
    <property type="entry name" value="msrA"/>
    <property type="match status" value="1"/>
</dbReference>
<dbReference type="Proteomes" id="UP000637980">
    <property type="component" value="Unassembled WGS sequence"/>
</dbReference>
<keyword evidence="1 4" id="KW-0560">Oxidoreductase</keyword>
<evidence type="ECO:0000256" key="4">
    <source>
        <dbReference type="HAMAP-Rule" id="MF_01401"/>
    </source>
</evidence>
<organism evidence="7 8">
    <name type="scientific">Pseudovibrio japonicus</name>
    <dbReference type="NCBI Taxonomy" id="366534"/>
    <lineage>
        <taxon>Bacteria</taxon>
        <taxon>Pseudomonadati</taxon>
        <taxon>Pseudomonadota</taxon>
        <taxon>Alphaproteobacteria</taxon>
        <taxon>Hyphomicrobiales</taxon>
        <taxon>Stappiaceae</taxon>
        <taxon>Pseudovibrio</taxon>
    </lineage>
</organism>
<comment type="catalytic activity">
    <reaction evidence="2 4">
        <text>L-methionyl-[protein] + [thioredoxin]-disulfide + H2O = L-methionyl-(S)-S-oxide-[protein] + [thioredoxin]-dithiol</text>
        <dbReference type="Rhea" id="RHEA:14217"/>
        <dbReference type="Rhea" id="RHEA-COMP:10698"/>
        <dbReference type="Rhea" id="RHEA-COMP:10700"/>
        <dbReference type="Rhea" id="RHEA-COMP:12313"/>
        <dbReference type="Rhea" id="RHEA-COMP:12315"/>
        <dbReference type="ChEBI" id="CHEBI:15377"/>
        <dbReference type="ChEBI" id="CHEBI:16044"/>
        <dbReference type="ChEBI" id="CHEBI:29950"/>
        <dbReference type="ChEBI" id="CHEBI:44120"/>
        <dbReference type="ChEBI" id="CHEBI:50058"/>
        <dbReference type="EC" id="1.8.4.11"/>
    </reaction>
</comment>
<dbReference type="RefSeq" id="WP_189435457.1">
    <property type="nucleotide sequence ID" value="NZ_BMXE01000001.1"/>
</dbReference>
<dbReference type="EMBL" id="BMXE01000001">
    <property type="protein sequence ID" value="GHB22437.1"/>
    <property type="molecule type" value="Genomic_DNA"/>
</dbReference>
<protein>
    <recommendedName>
        <fullName evidence="4">Peptide methionine sulfoxide reductase MsrA</fullName>
        <shortName evidence="4">Protein-methionine-S-oxide reductase</shortName>
        <ecNumber evidence="4">1.8.4.11</ecNumber>
    </recommendedName>
    <alternativeName>
        <fullName evidence="4">Peptide-methionine (S)-S-oxide reductase</fullName>
        <shortName evidence="4">Peptide Met(O) reductase</shortName>
    </alternativeName>
</protein>
<comment type="similarity">
    <text evidence="4">Belongs to the MsrA Met sulfoxide reductase family.</text>
</comment>
<comment type="caution">
    <text evidence="7">The sequence shown here is derived from an EMBL/GenBank/DDBJ whole genome shotgun (WGS) entry which is preliminary data.</text>
</comment>
<name>A0ABQ3E3V3_9HYPH</name>
<feature type="active site" evidence="4">
    <location>
        <position position="37"/>
    </location>
</feature>
<feature type="signal peptide" evidence="5">
    <location>
        <begin position="1"/>
        <end position="25"/>
    </location>
</feature>
<dbReference type="InterPro" id="IPR002569">
    <property type="entry name" value="Met_Sox_Rdtase_MsrA_dom"/>
</dbReference>
<feature type="domain" description="Peptide methionine sulphoxide reductase MsrA" evidence="6">
    <location>
        <begin position="30"/>
        <end position="181"/>
    </location>
</feature>
<comment type="function">
    <text evidence="4">Has an important function as a repair enzyme for proteins that have been inactivated by oxidation. Catalyzes the reversible oxidation-reduction of methionine sulfoxide in proteins to methionine.</text>
</comment>
<comment type="catalytic activity">
    <reaction evidence="3 4">
        <text>[thioredoxin]-disulfide + L-methionine + H2O = L-methionine (S)-S-oxide + [thioredoxin]-dithiol</text>
        <dbReference type="Rhea" id="RHEA:19993"/>
        <dbReference type="Rhea" id="RHEA-COMP:10698"/>
        <dbReference type="Rhea" id="RHEA-COMP:10700"/>
        <dbReference type="ChEBI" id="CHEBI:15377"/>
        <dbReference type="ChEBI" id="CHEBI:29950"/>
        <dbReference type="ChEBI" id="CHEBI:50058"/>
        <dbReference type="ChEBI" id="CHEBI:57844"/>
        <dbReference type="ChEBI" id="CHEBI:58772"/>
        <dbReference type="EC" id="1.8.4.11"/>
    </reaction>
</comment>
<gene>
    <name evidence="4 7" type="primary">msrA</name>
    <name evidence="7" type="ORF">GCM10007094_08250</name>
</gene>
<evidence type="ECO:0000256" key="2">
    <source>
        <dbReference type="ARBA" id="ARBA00047806"/>
    </source>
</evidence>
<evidence type="ECO:0000256" key="1">
    <source>
        <dbReference type="ARBA" id="ARBA00023002"/>
    </source>
</evidence>
<dbReference type="EC" id="1.8.4.11" evidence="4"/>
<evidence type="ECO:0000256" key="5">
    <source>
        <dbReference type="SAM" id="SignalP"/>
    </source>
</evidence>
<dbReference type="HAMAP" id="MF_01401">
    <property type="entry name" value="MsrA"/>
    <property type="match status" value="1"/>
</dbReference>
<dbReference type="SUPFAM" id="SSF55068">
    <property type="entry name" value="Peptide methionine sulfoxide reductase"/>
    <property type="match status" value="1"/>
</dbReference>
<feature type="chain" id="PRO_5045636852" description="Peptide methionine sulfoxide reductase MsrA" evidence="5">
    <location>
        <begin position="26"/>
        <end position="209"/>
    </location>
</feature>
<sequence>MSARRAAKALAILPLLYAVSQPAQAAETETAVFAGGCFWCIESDFDKIDGVLETTSGYTGGRTENPTYKQVSAGGTGHIEALEVTFDPAKVSYEELLTAFWHSVDPTDAGGQFCDRGESYQTTIFATTPEQLKEAKASKAALAKSGELRAQIVTPIRAASTFYDAEDYHQDYYEKNPLRYKYYRYRCGRDQRVKQVWGPNAYKGIPGEH</sequence>
<evidence type="ECO:0000256" key="3">
    <source>
        <dbReference type="ARBA" id="ARBA00048782"/>
    </source>
</evidence>
<accession>A0ABQ3E3V3</accession>
<proteinExistence type="inferred from homology"/>
<evidence type="ECO:0000259" key="6">
    <source>
        <dbReference type="Pfam" id="PF01625"/>
    </source>
</evidence>
<dbReference type="Gene3D" id="3.30.1060.10">
    <property type="entry name" value="Peptide methionine sulphoxide reductase MsrA"/>
    <property type="match status" value="1"/>
</dbReference>